<reference evidence="3 4" key="1">
    <citation type="submission" date="2019-12" db="EMBL/GenBank/DDBJ databases">
        <title>Spirosoma sp. HMF4905 genome sequencing and assembly.</title>
        <authorList>
            <person name="Kang H."/>
            <person name="Cha I."/>
            <person name="Kim H."/>
            <person name="Joh K."/>
        </authorList>
    </citation>
    <scope>NUCLEOTIDE SEQUENCE [LARGE SCALE GENOMIC DNA]</scope>
    <source>
        <strain evidence="3 4">HMF4905</strain>
    </source>
</reference>
<dbReference type="Proteomes" id="UP000436006">
    <property type="component" value="Unassembled WGS sequence"/>
</dbReference>
<accession>A0A7K1S489</accession>
<feature type="compositionally biased region" description="Polar residues" evidence="1">
    <location>
        <begin position="742"/>
        <end position="755"/>
    </location>
</feature>
<organism evidence="3 4">
    <name type="scientific">Spirosoma arboris</name>
    <dbReference type="NCBI Taxonomy" id="2682092"/>
    <lineage>
        <taxon>Bacteria</taxon>
        <taxon>Pseudomonadati</taxon>
        <taxon>Bacteroidota</taxon>
        <taxon>Cytophagia</taxon>
        <taxon>Cytophagales</taxon>
        <taxon>Cytophagaceae</taxon>
        <taxon>Spirosoma</taxon>
    </lineage>
</organism>
<comment type="caution">
    <text evidence="3">The sequence shown here is derived from an EMBL/GenBank/DDBJ whole genome shotgun (WGS) entry which is preliminary data.</text>
</comment>
<sequence length="924" mass="101876">MKHFILAIFFTAAFTGLYAQTGKISGRVIDAITLKPLPFTNVYVNNSTMGVTTNDAGEFTLQNVPIGSTEVVFSFIGYIPQQVNVAVNGSTNSPLSIRLSPDTQQVSEVSVKASRDKTWEKQVKRFEKVFLGNTSTCKILNPWVIDFTDENGVMAAKASLPIEIDNRLLGYKLFFQLKKCSYSATQFSIVGTVRFTELEPSVASEAINWLKNREKAYFGSAKHLMKAILDGNSSQQGFSLYRDKVKGKPRSTNFGLELEYNLIPYETATLITPGSGPNEYRIAIKDRMEVHYTNGFTTASFYKDISNPVSWLDVRGGAVRVNKDGTILNPTDVAISGNMIDGRVSGMLPLDYKTGSTVATQAPINFSARRLQEKVYVHTDKPYYYPGDKLWFSAYMNYRIPGLRDTLSKVLYVDLISADKAITQQRILPIDSGRAAGSFRLPATIQPGKYLLRAYTQWMRNYGIGQFFYKPIAILALNERIGDTASTPVSDSLLTITVDKPVYKKRSPVTLTLRFDTTGLTDALKGSFSVSVLDESSITPVLEQNTIKTEFNDFERDQEALTRFNYPIETGITITGIYKDKKGKGKKTALTLVPENLGHIYQASTLGNGEFSVSNLAFYDSTKFVVQPAEGSVSLSRKEPPSLPDKLPDLSLHIVSSNTLHRLAPADSVNAKMLQEVKVLGKKTVQYENSYAQPDVYLKGENLESYASVADAIAAKLPSFKLIYDQTNWFLIWARASVPTSRDLTGSSNPGSHTPSYGGGADKAGSSNLSSHEPNLYINNVLVVGETAGDRLMQLSPTLIDHIEVNGMITSNQGASGSAGLINVFTKRPAEASSKPLSFIKVRGFDRTSPFQSPNYERFPANASTSDYRSTLYWNPRITLPSGHTPVGLSFFTSDQSGMYRVIIEGVTSKGNPIHTEARLRVVE</sequence>
<evidence type="ECO:0000313" key="4">
    <source>
        <dbReference type="Proteomes" id="UP000436006"/>
    </source>
</evidence>
<dbReference type="Gene3D" id="2.60.40.1120">
    <property type="entry name" value="Carboxypeptidase-like, regulatory domain"/>
    <property type="match status" value="1"/>
</dbReference>
<protein>
    <recommendedName>
        <fullName evidence="5">TonB-dependent receptor plug domain-containing protein</fullName>
    </recommendedName>
</protein>
<dbReference type="SUPFAM" id="SSF56935">
    <property type="entry name" value="Porins"/>
    <property type="match status" value="1"/>
</dbReference>
<keyword evidence="4" id="KW-1185">Reference proteome</keyword>
<feature type="region of interest" description="Disordered" evidence="1">
    <location>
        <begin position="742"/>
        <end position="768"/>
    </location>
</feature>
<dbReference type="SUPFAM" id="SSF49464">
    <property type="entry name" value="Carboxypeptidase regulatory domain-like"/>
    <property type="match status" value="1"/>
</dbReference>
<name>A0A7K1S489_9BACT</name>
<dbReference type="Gene3D" id="2.60.40.1930">
    <property type="match status" value="1"/>
</dbReference>
<dbReference type="Pfam" id="PF13715">
    <property type="entry name" value="CarbopepD_reg_2"/>
    <property type="match status" value="1"/>
</dbReference>
<dbReference type="AlphaFoldDB" id="A0A7K1S489"/>
<feature type="chain" id="PRO_5029677886" description="TonB-dependent receptor plug domain-containing protein" evidence="2">
    <location>
        <begin position="20"/>
        <end position="924"/>
    </location>
</feature>
<feature type="signal peptide" evidence="2">
    <location>
        <begin position="1"/>
        <end position="19"/>
    </location>
</feature>
<dbReference type="InterPro" id="IPR008969">
    <property type="entry name" value="CarboxyPept-like_regulatory"/>
</dbReference>
<dbReference type="EMBL" id="WPIN01000001">
    <property type="protein sequence ID" value="MVM28643.1"/>
    <property type="molecule type" value="Genomic_DNA"/>
</dbReference>
<dbReference type="RefSeq" id="WP_157582755.1">
    <property type="nucleotide sequence ID" value="NZ_WPIN01000001.1"/>
</dbReference>
<evidence type="ECO:0000256" key="2">
    <source>
        <dbReference type="SAM" id="SignalP"/>
    </source>
</evidence>
<evidence type="ECO:0008006" key="5">
    <source>
        <dbReference type="Google" id="ProtNLM"/>
    </source>
</evidence>
<evidence type="ECO:0000313" key="3">
    <source>
        <dbReference type="EMBL" id="MVM28643.1"/>
    </source>
</evidence>
<keyword evidence="2" id="KW-0732">Signal</keyword>
<gene>
    <name evidence="3" type="ORF">GO755_01270</name>
</gene>
<evidence type="ECO:0000256" key="1">
    <source>
        <dbReference type="SAM" id="MobiDB-lite"/>
    </source>
</evidence>
<proteinExistence type="predicted"/>